<feature type="compositionally biased region" description="Polar residues" evidence="4">
    <location>
        <begin position="528"/>
        <end position="538"/>
    </location>
</feature>
<comment type="cofactor">
    <cofactor evidence="1">
        <name>FAD</name>
        <dbReference type="ChEBI" id="CHEBI:57692"/>
    </cofactor>
</comment>
<dbReference type="GO" id="GO:0016709">
    <property type="term" value="F:oxidoreductase activity, acting on paired donors, with incorporation or reduction of molecular oxygen, NAD(P)H as one donor, and incorporation of one atom of oxygen"/>
    <property type="evidence" value="ECO:0007669"/>
    <property type="project" value="UniProtKB-ARBA"/>
</dbReference>
<evidence type="ECO:0000313" key="6">
    <source>
        <dbReference type="EMBL" id="NGO67803.1"/>
    </source>
</evidence>
<evidence type="ECO:0000313" key="7">
    <source>
        <dbReference type="Proteomes" id="UP000477722"/>
    </source>
</evidence>
<evidence type="ECO:0000256" key="2">
    <source>
        <dbReference type="ARBA" id="ARBA00022630"/>
    </source>
</evidence>
<accession>A0A6G4WS24</accession>
<dbReference type="RefSeq" id="WP_165297460.1">
    <property type="nucleotide sequence ID" value="NZ_JAAKZZ010000032.1"/>
</dbReference>
<dbReference type="Gene3D" id="3.50.50.60">
    <property type="entry name" value="FAD/NAD(P)-binding domain"/>
    <property type="match status" value="1"/>
</dbReference>
<keyword evidence="7" id="KW-1185">Reference proteome</keyword>
<dbReference type="Gene3D" id="3.40.30.120">
    <property type="match status" value="1"/>
</dbReference>
<comment type="caution">
    <text evidence="6">The sequence shown here is derived from an EMBL/GenBank/DDBJ whole genome shotgun (WGS) entry which is preliminary data.</text>
</comment>
<evidence type="ECO:0000256" key="3">
    <source>
        <dbReference type="ARBA" id="ARBA00022827"/>
    </source>
</evidence>
<keyword evidence="2" id="KW-0285">Flavoprotein</keyword>
<dbReference type="InterPro" id="IPR002938">
    <property type="entry name" value="FAD-bd"/>
</dbReference>
<keyword evidence="6" id="KW-0560">Oxidoreductase</keyword>
<dbReference type="InterPro" id="IPR036188">
    <property type="entry name" value="FAD/NAD-bd_sf"/>
</dbReference>
<evidence type="ECO:0000259" key="5">
    <source>
        <dbReference type="Pfam" id="PF01494"/>
    </source>
</evidence>
<dbReference type="SUPFAM" id="SSF51905">
    <property type="entry name" value="FAD/NAD(P)-binding domain"/>
    <property type="match status" value="1"/>
</dbReference>
<gene>
    <name evidence="6" type="ORF">G5C65_05420</name>
</gene>
<dbReference type="EMBL" id="JAAKZZ010000032">
    <property type="protein sequence ID" value="NGO67803.1"/>
    <property type="molecule type" value="Genomic_DNA"/>
</dbReference>
<dbReference type="InterPro" id="IPR050641">
    <property type="entry name" value="RIFMO-like"/>
</dbReference>
<sequence length="547" mass="59889">MDGITHVADDTTTEAVPVLIVGGSLVGLSAAVFLTWHGVPVVLVDKHHGSSPHPRAIGFTTRTVEHFRQVGVDVPPSLQGMKPPRRARVESLAGTWLEEYPWTPGGEGAYGAEDSPVHAIAITQDRLEPLLRDRSAELGADLRLGTELIGFIRDDDGVTATLRRRDDGHEYRLRAQYVVAADGATSAMREELGIARHGAGPLSVQRSILFRAPLDEYLRHGVVQFEIEQPDVKAFLTTYSDGRWVLMLSDDIERDTDEQRRVVQQAVGRTDIPIELVTTGRWDLAGLIADRFSDGRVFLVGDAAHQLPPNRGGFGANTGIDDAHNLAWKLAAVLAGRSEPRLLDTYDAERRPVADLRHDQLFARADYKAYLTAPRTDVPVLDDASVELGQLYRSAAVLGADADLPPARRPEEWSGQPGTRAPHLWVTVDGEERSTLDLFRRDWVLLSEDERWAAAATRAAERSGIPVTFVRIGTDANPVEPNAFRTAYGLESTGAALVRPDGYLAWRTITAPADPTQALNAALNATAVPTSPSRQQQRSPDHDRHHA</sequence>
<name>A0A6G4WS24_9ACTN</name>
<dbReference type="Gene3D" id="3.30.9.10">
    <property type="entry name" value="D-Amino Acid Oxidase, subunit A, domain 2"/>
    <property type="match status" value="1"/>
</dbReference>
<keyword evidence="6" id="KW-0503">Monooxygenase</keyword>
<dbReference type="PRINTS" id="PR00420">
    <property type="entry name" value="RNGMNOXGNASE"/>
</dbReference>
<dbReference type="AlphaFoldDB" id="A0A6G4WS24"/>
<dbReference type="GO" id="GO:0071949">
    <property type="term" value="F:FAD binding"/>
    <property type="evidence" value="ECO:0007669"/>
    <property type="project" value="InterPro"/>
</dbReference>
<protein>
    <submittedName>
        <fullName evidence="6">2,4-dichlorophenol 6-monooxygenase</fullName>
    </submittedName>
</protein>
<feature type="domain" description="FAD-binding" evidence="5">
    <location>
        <begin position="16"/>
        <end position="355"/>
    </location>
</feature>
<evidence type="ECO:0000256" key="1">
    <source>
        <dbReference type="ARBA" id="ARBA00001974"/>
    </source>
</evidence>
<keyword evidence="3" id="KW-0274">FAD</keyword>
<dbReference type="Pfam" id="PF21274">
    <property type="entry name" value="Rng_hyd_C"/>
    <property type="match status" value="1"/>
</dbReference>
<organism evidence="6 7">
    <name type="scientific">Streptomyces boncukensis</name>
    <dbReference type="NCBI Taxonomy" id="2711219"/>
    <lineage>
        <taxon>Bacteria</taxon>
        <taxon>Bacillati</taxon>
        <taxon>Actinomycetota</taxon>
        <taxon>Actinomycetes</taxon>
        <taxon>Kitasatosporales</taxon>
        <taxon>Streptomycetaceae</taxon>
        <taxon>Streptomyces</taxon>
    </lineage>
</organism>
<proteinExistence type="predicted"/>
<dbReference type="Proteomes" id="UP000477722">
    <property type="component" value="Unassembled WGS sequence"/>
</dbReference>
<evidence type="ECO:0000256" key="4">
    <source>
        <dbReference type="SAM" id="MobiDB-lite"/>
    </source>
</evidence>
<dbReference type="Pfam" id="PF01494">
    <property type="entry name" value="FAD_binding_3"/>
    <property type="match status" value="1"/>
</dbReference>
<feature type="region of interest" description="Disordered" evidence="4">
    <location>
        <begin position="526"/>
        <end position="547"/>
    </location>
</feature>
<dbReference type="PANTHER" id="PTHR43004">
    <property type="entry name" value="TRK SYSTEM POTASSIUM UPTAKE PROTEIN"/>
    <property type="match status" value="1"/>
</dbReference>
<dbReference type="PANTHER" id="PTHR43004:SF19">
    <property type="entry name" value="BINDING MONOOXYGENASE, PUTATIVE (JCVI)-RELATED"/>
    <property type="match status" value="1"/>
</dbReference>
<reference evidence="6 7" key="1">
    <citation type="submission" date="2020-02" db="EMBL/GenBank/DDBJ databases">
        <title>Whole-genome analyses of novel actinobacteria.</title>
        <authorList>
            <person name="Sahin N."/>
            <person name="Tatar D."/>
        </authorList>
    </citation>
    <scope>NUCLEOTIDE SEQUENCE [LARGE SCALE GENOMIC DNA]</scope>
    <source>
        <strain evidence="6 7">SB3404</strain>
    </source>
</reference>